<dbReference type="eggNOG" id="COG2513">
    <property type="taxonomic scope" value="Bacteria"/>
</dbReference>
<dbReference type="EMBL" id="CP007155">
    <property type="protein sequence ID" value="AHH98425.1"/>
    <property type="molecule type" value="Genomic_DNA"/>
</dbReference>
<evidence type="ECO:0000313" key="1">
    <source>
        <dbReference type="EMBL" id="AHH98425.1"/>
    </source>
</evidence>
<sequence>MSAAADRCTAYGGAMSDKVIKFRHMHESGLLVLPCAWDLPSARLLAALPEVSAIGTSSAAVAAVLGAADGQLVRAEAMIEAVGAVVRAVDLPVSADLEGGYEDVYGTVRAAIEVGVAGVNLEDTAHPSTDLHGAEQAADRVAQARRAAEDAGVPIVINARTDTWWSGGGDHAEGVDRLLRYWDAGASCLFAPGLPWQELPSVLRELGGAPLNVLAGPGMPSLAELAAAGVRRVSTGSGLARVAWDAARQAMSGLLAGTAPATGLSYEELSRVMAR</sequence>
<dbReference type="InterPro" id="IPR039556">
    <property type="entry name" value="ICL/PEPM"/>
</dbReference>
<gene>
    <name evidence="1" type="ORF">KALB_5063</name>
</gene>
<dbReference type="KEGG" id="kal:KALB_5063"/>
<reference evidence="1 2" key="1">
    <citation type="journal article" date="2014" name="BMC Genomics">
        <title>Complete genome sequence of producer of the glycopeptide antibiotic Aculeximycin Kutzneria albida DSM 43870T, a representative of minor genus of Pseudonocardiaceae.</title>
        <authorList>
            <person name="Rebets Y."/>
            <person name="Tokovenko B."/>
            <person name="Lushchyk I."/>
            <person name="Ruckert C."/>
            <person name="Zaburannyi N."/>
            <person name="Bechthold A."/>
            <person name="Kalinowski J."/>
            <person name="Luzhetskyy A."/>
        </authorList>
    </citation>
    <scope>NUCLEOTIDE SEQUENCE [LARGE SCALE GENOMIC DNA]</scope>
    <source>
        <strain evidence="1">DSM 43870</strain>
    </source>
</reference>
<dbReference type="AlphaFoldDB" id="W5WCD8"/>
<dbReference type="CDD" id="cd00377">
    <property type="entry name" value="ICL_PEPM"/>
    <property type="match status" value="1"/>
</dbReference>
<dbReference type="STRING" id="1449976.KALB_5063"/>
<dbReference type="GO" id="GO:0003824">
    <property type="term" value="F:catalytic activity"/>
    <property type="evidence" value="ECO:0007669"/>
    <property type="project" value="InterPro"/>
</dbReference>
<protein>
    <recommendedName>
        <fullName evidence="3">PEP phosphonomutase</fullName>
    </recommendedName>
</protein>
<dbReference type="InterPro" id="IPR040442">
    <property type="entry name" value="Pyrv_kinase-like_dom_sf"/>
</dbReference>
<dbReference type="Proteomes" id="UP000019225">
    <property type="component" value="Chromosome"/>
</dbReference>
<evidence type="ECO:0000313" key="2">
    <source>
        <dbReference type="Proteomes" id="UP000019225"/>
    </source>
</evidence>
<proteinExistence type="predicted"/>
<dbReference type="Gene3D" id="3.20.20.60">
    <property type="entry name" value="Phosphoenolpyruvate-binding domains"/>
    <property type="match status" value="1"/>
</dbReference>
<dbReference type="Pfam" id="PF13714">
    <property type="entry name" value="PEP_mutase"/>
    <property type="match status" value="1"/>
</dbReference>
<name>W5WCD8_9PSEU</name>
<evidence type="ECO:0008006" key="3">
    <source>
        <dbReference type="Google" id="ProtNLM"/>
    </source>
</evidence>
<dbReference type="SUPFAM" id="SSF51621">
    <property type="entry name" value="Phosphoenolpyruvate/pyruvate domain"/>
    <property type="match status" value="1"/>
</dbReference>
<dbReference type="InterPro" id="IPR015813">
    <property type="entry name" value="Pyrv/PenolPyrv_kinase-like_dom"/>
</dbReference>
<dbReference type="PANTHER" id="PTHR42905">
    <property type="entry name" value="PHOSPHOENOLPYRUVATE CARBOXYLASE"/>
    <property type="match status" value="1"/>
</dbReference>
<accession>W5WCD8</accession>
<dbReference type="HOGENOM" id="CLU_027389_2_3_11"/>
<keyword evidence="2" id="KW-1185">Reference proteome</keyword>
<dbReference type="PANTHER" id="PTHR42905:SF16">
    <property type="entry name" value="CARBOXYPHOSPHONOENOLPYRUVATE PHOSPHONOMUTASE-LIKE PROTEIN (AFU_ORTHOLOGUE AFUA_5G07230)"/>
    <property type="match status" value="1"/>
</dbReference>
<organism evidence="1 2">
    <name type="scientific">Kutzneria albida DSM 43870</name>
    <dbReference type="NCBI Taxonomy" id="1449976"/>
    <lineage>
        <taxon>Bacteria</taxon>
        <taxon>Bacillati</taxon>
        <taxon>Actinomycetota</taxon>
        <taxon>Actinomycetes</taxon>
        <taxon>Pseudonocardiales</taxon>
        <taxon>Pseudonocardiaceae</taxon>
        <taxon>Kutzneria</taxon>
    </lineage>
</organism>